<dbReference type="AlphaFoldDB" id="A0A1F5VPZ9"/>
<comment type="caution">
    <text evidence="1">The sequence shown here is derived from an EMBL/GenBank/DDBJ whole genome shotgun (WGS) entry which is preliminary data.</text>
</comment>
<dbReference type="EMBL" id="MFHH01000002">
    <property type="protein sequence ID" value="OGF65433.1"/>
    <property type="molecule type" value="Genomic_DNA"/>
</dbReference>
<evidence type="ECO:0000313" key="1">
    <source>
        <dbReference type="EMBL" id="OGF65433.1"/>
    </source>
</evidence>
<sequence length="126" mass="14581">MCSGELLIHMRIRYAEGNYAEAYSAANLVIIRGNITSYGNALALAYKAEAYLALNLNESLWLFIFKWYEQAFQFAQLTIGPECRIRVLRSHARSLIKMRRPGALAAMREADKLVRENNLNELEYWF</sequence>
<accession>A0A1F5VPZ9</accession>
<gene>
    <name evidence="1" type="ORF">A2Z53_00290</name>
</gene>
<evidence type="ECO:0000313" key="2">
    <source>
        <dbReference type="Proteomes" id="UP000177451"/>
    </source>
</evidence>
<organism evidence="1 2">
    <name type="scientific">Candidatus Giovannonibacteria bacterium RIFCSPHIGHO2_02_42_15</name>
    <dbReference type="NCBI Taxonomy" id="1798329"/>
    <lineage>
        <taxon>Bacteria</taxon>
        <taxon>Candidatus Giovannoniibacteriota</taxon>
    </lineage>
</organism>
<protein>
    <submittedName>
        <fullName evidence="1">Uncharacterized protein</fullName>
    </submittedName>
</protein>
<proteinExistence type="predicted"/>
<dbReference type="Proteomes" id="UP000177451">
    <property type="component" value="Unassembled WGS sequence"/>
</dbReference>
<name>A0A1F5VPZ9_9BACT</name>
<reference evidence="1 2" key="1">
    <citation type="journal article" date="2016" name="Nat. Commun.">
        <title>Thousands of microbial genomes shed light on interconnected biogeochemical processes in an aquifer system.</title>
        <authorList>
            <person name="Anantharaman K."/>
            <person name="Brown C.T."/>
            <person name="Hug L.A."/>
            <person name="Sharon I."/>
            <person name="Castelle C.J."/>
            <person name="Probst A.J."/>
            <person name="Thomas B.C."/>
            <person name="Singh A."/>
            <person name="Wilkins M.J."/>
            <person name="Karaoz U."/>
            <person name="Brodie E.L."/>
            <person name="Williams K.H."/>
            <person name="Hubbard S.S."/>
            <person name="Banfield J.F."/>
        </authorList>
    </citation>
    <scope>NUCLEOTIDE SEQUENCE [LARGE SCALE GENOMIC DNA]</scope>
</reference>